<keyword evidence="2" id="KW-1185">Reference proteome</keyword>
<dbReference type="EMBL" id="JBHMEY010000006">
    <property type="protein sequence ID" value="MFB9095448.1"/>
    <property type="molecule type" value="Genomic_DNA"/>
</dbReference>
<accession>A0ABV5GJE6</accession>
<name>A0ABV5GJE6_9FLAO</name>
<dbReference type="RefSeq" id="WP_236457012.1">
    <property type="nucleotide sequence ID" value="NZ_CBCSGE010000010.1"/>
</dbReference>
<gene>
    <name evidence="1" type="ORF">ACFFVF_02880</name>
</gene>
<evidence type="ECO:0000313" key="1">
    <source>
        <dbReference type="EMBL" id="MFB9095448.1"/>
    </source>
</evidence>
<sequence>MNTKEYNLDLIEPLVRTQYGDYGGYIQIDGHSGADLFKLCEDHGIDMDKYFLIAFSCGEHTIGGIGKREKLHCSAIVLETKDYGNNFDEIQKKLDSDNGKAKAKQIAFEVSYSDFGKYIKRIDFAVATKLTKHITELKIKEIE</sequence>
<dbReference type="Proteomes" id="UP001589607">
    <property type="component" value="Unassembled WGS sequence"/>
</dbReference>
<evidence type="ECO:0000313" key="2">
    <source>
        <dbReference type="Proteomes" id="UP001589607"/>
    </source>
</evidence>
<organism evidence="1 2">
    <name type="scientific">Flavobacterium jumunjinense</name>
    <dbReference type="NCBI Taxonomy" id="998845"/>
    <lineage>
        <taxon>Bacteria</taxon>
        <taxon>Pseudomonadati</taxon>
        <taxon>Bacteroidota</taxon>
        <taxon>Flavobacteriia</taxon>
        <taxon>Flavobacteriales</taxon>
        <taxon>Flavobacteriaceae</taxon>
        <taxon>Flavobacterium</taxon>
    </lineage>
</organism>
<protein>
    <submittedName>
        <fullName evidence="1">Uncharacterized protein</fullName>
    </submittedName>
</protein>
<comment type="caution">
    <text evidence="1">The sequence shown here is derived from an EMBL/GenBank/DDBJ whole genome shotgun (WGS) entry which is preliminary data.</text>
</comment>
<proteinExistence type="predicted"/>
<reference evidence="1 2" key="1">
    <citation type="submission" date="2024-09" db="EMBL/GenBank/DDBJ databases">
        <authorList>
            <person name="Sun Q."/>
            <person name="Mori K."/>
        </authorList>
    </citation>
    <scope>NUCLEOTIDE SEQUENCE [LARGE SCALE GENOMIC DNA]</scope>
    <source>
        <strain evidence="1 2">CECT 7955</strain>
    </source>
</reference>